<protein>
    <submittedName>
        <fullName evidence="2">Uncharacterized protein</fullName>
    </submittedName>
</protein>
<dbReference type="EMBL" id="CAVNYO010000440">
    <property type="protein sequence ID" value="CAK5280937.1"/>
    <property type="molecule type" value="Genomic_DNA"/>
</dbReference>
<sequence>MNSVPKQDCGALEKTNEPLSGRTSRRCVAAKVSPLSYGRPMKAVLVLMGAGERLAQTR</sequence>
<evidence type="ECO:0000313" key="2">
    <source>
        <dbReference type="EMBL" id="CAK5265961.1"/>
    </source>
</evidence>
<evidence type="ECO:0000313" key="4">
    <source>
        <dbReference type="Proteomes" id="UP001295794"/>
    </source>
</evidence>
<evidence type="ECO:0000256" key="1">
    <source>
        <dbReference type="SAM" id="MobiDB-lite"/>
    </source>
</evidence>
<keyword evidence="4" id="KW-1185">Reference proteome</keyword>
<evidence type="ECO:0000313" key="3">
    <source>
        <dbReference type="EMBL" id="CAK5280937.1"/>
    </source>
</evidence>
<reference evidence="2" key="1">
    <citation type="submission" date="2023-11" db="EMBL/GenBank/DDBJ databases">
        <authorList>
            <person name="De Vega J J."/>
            <person name="De Vega J J."/>
        </authorList>
    </citation>
    <scope>NUCLEOTIDE SEQUENCE</scope>
</reference>
<gene>
    <name evidence="3" type="ORF">MYCIT1_LOCUS31683</name>
    <name evidence="2" type="ORF">MYCIT1_LOCUS7370</name>
</gene>
<feature type="region of interest" description="Disordered" evidence="1">
    <location>
        <begin position="1"/>
        <end position="24"/>
    </location>
</feature>
<comment type="caution">
    <text evidence="2">The sequence shown here is derived from an EMBL/GenBank/DDBJ whole genome shotgun (WGS) entry which is preliminary data.</text>
</comment>
<proteinExistence type="predicted"/>
<organism evidence="2 4">
    <name type="scientific">Mycena citricolor</name>
    <dbReference type="NCBI Taxonomy" id="2018698"/>
    <lineage>
        <taxon>Eukaryota</taxon>
        <taxon>Fungi</taxon>
        <taxon>Dikarya</taxon>
        <taxon>Basidiomycota</taxon>
        <taxon>Agaricomycotina</taxon>
        <taxon>Agaricomycetes</taxon>
        <taxon>Agaricomycetidae</taxon>
        <taxon>Agaricales</taxon>
        <taxon>Marasmiineae</taxon>
        <taxon>Mycenaceae</taxon>
        <taxon>Mycena</taxon>
    </lineage>
</organism>
<dbReference type="Proteomes" id="UP001295794">
    <property type="component" value="Unassembled WGS sequence"/>
</dbReference>
<dbReference type="EMBL" id="CAVNYO010000104">
    <property type="protein sequence ID" value="CAK5265961.1"/>
    <property type="molecule type" value="Genomic_DNA"/>
</dbReference>
<dbReference type="AlphaFoldDB" id="A0AAD2JWL7"/>
<name>A0AAD2JWL7_9AGAR</name>
<accession>A0AAD2JWL7</accession>